<name>A0AAN9EU14_CLITE</name>
<organism evidence="2 3">
    <name type="scientific">Clitoria ternatea</name>
    <name type="common">Butterfly pea</name>
    <dbReference type="NCBI Taxonomy" id="43366"/>
    <lineage>
        <taxon>Eukaryota</taxon>
        <taxon>Viridiplantae</taxon>
        <taxon>Streptophyta</taxon>
        <taxon>Embryophyta</taxon>
        <taxon>Tracheophyta</taxon>
        <taxon>Spermatophyta</taxon>
        <taxon>Magnoliopsida</taxon>
        <taxon>eudicotyledons</taxon>
        <taxon>Gunneridae</taxon>
        <taxon>Pentapetalae</taxon>
        <taxon>rosids</taxon>
        <taxon>fabids</taxon>
        <taxon>Fabales</taxon>
        <taxon>Fabaceae</taxon>
        <taxon>Papilionoideae</taxon>
        <taxon>50 kb inversion clade</taxon>
        <taxon>NPAAA clade</taxon>
        <taxon>indigoferoid/millettioid clade</taxon>
        <taxon>Phaseoleae</taxon>
        <taxon>Clitoria</taxon>
    </lineage>
</organism>
<dbReference type="Pfam" id="PF20474">
    <property type="entry name" value="PHL"/>
    <property type="match status" value="1"/>
</dbReference>
<protein>
    <recommendedName>
        <fullName evidence="1">PHL domain-containing protein</fullName>
    </recommendedName>
</protein>
<dbReference type="EMBL" id="JAYKXN010000008">
    <property type="protein sequence ID" value="KAK7263188.1"/>
    <property type="molecule type" value="Genomic_DNA"/>
</dbReference>
<evidence type="ECO:0000259" key="1">
    <source>
        <dbReference type="Pfam" id="PF20474"/>
    </source>
</evidence>
<accession>A0AAN9EU14</accession>
<comment type="caution">
    <text evidence="2">The sequence shown here is derived from an EMBL/GenBank/DDBJ whole genome shotgun (WGS) entry which is preliminary data.</text>
</comment>
<dbReference type="InterPro" id="IPR046467">
    <property type="entry name" value="PHL_dom"/>
</dbReference>
<reference evidence="2 3" key="1">
    <citation type="submission" date="2024-01" db="EMBL/GenBank/DDBJ databases">
        <title>The genomes of 5 underutilized Papilionoideae crops provide insights into root nodulation and disease resistance.</title>
        <authorList>
            <person name="Yuan L."/>
        </authorList>
    </citation>
    <scope>NUCLEOTIDE SEQUENCE [LARGE SCALE GENOMIC DNA]</scope>
    <source>
        <strain evidence="2">LY-2023</strain>
        <tissue evidence="2">Leaf</tissue>
    </source>
</reference>
<sequence>MNVGKMRVMTFCLPERVVQGNVVSVVPRVQPKMIMSEKPSDGTAAMHYGEMIVVISLLQRIVSPHYPILILWICLQMCTATESYSKPRMLPPGNPQALQMSQGLPSGISMAPMNLSLVSNITNSISQQLRSRMTTQADLLSKLRLVQNHGNMLGSPQSSIVGIWG</sequence>
<keyword evidence="3" id="KW-1185">Reference proteome</keyword>
<dbReference type="Proteomes" id="UP001359559">
    <property type="component" value="Unassembled WGS sequence"/>
</dbReference>
<proteinExistence type="predicted"/>
<evidence type="ECO:0000313" key="3">
    <source>
        <dbReference type="Proteomes" id="UP001359559"/>
    </source>
</evidence>
<evidence type="ECO:0000313" key="2">
    <source>
        <dbReference type="EMBL" id="KAK7263188.1"/>
    </source>
</evidence>
<dbReference type="AlphaFoldDB" id="A0AAN9EU14"/>
<feature type="domain" description="PHL" evidence="1">
    <location>
        <begin position="1"/>
        <end position="52"/>
    </location>
</feature>
<gene>
    <name evidence="2" type="ORF">RJT34_30774</name>
</gene>